<feature type="coiled-coil region" evidence="1">
    <location>
        <begin position="126"/>
        <end position="162"/>
    </location>
</feature>
<keyword evidence="1" id="KW-0175">Coiled coil</keyword>
<accession>A0A380BI13</accession>
<evidence type="ECO:0000313" key="2">
    <source>
        <dbReference type="EMBL" id="SUJ01860.1"/>
    </source>
</evidence>
<name>A0A380BI13_9GAMM</name>
<evidence type="ECO:0000256" key="1">
    <source>
        <dbReference type="SAM" id="Coils"/>
    </source>
</evidence>
<dbReference type="PIRSF" id="PIRSF028200">
    <property type="entry name" value="UCP028200"/>
    <property type="match status" value="1"/>
</dbReference>
<dbReference type="EMBL" id="UGYO01000002">
    <property type="protein sequence ID" value="SUJ01860.1"/>
    <property type="molecule type" value="Genomic_DNA"/>
</dbReference>
<dbReference type="InterPro" id="IPR016875">
    <property type="entry name" value="UCP028200"/>
</dbReference>
<dbReference type="Proteomes" id="UP000254069">
    <property type="component" value="Unassembled WGS sequence"/>
</dbReference>
<dbReference type="Pfam" id="PF19795">
    <property type="entry name" value="DUF6279"/>
    <property type="match status" value="1"/>
</dbReference>
<gene>
    <name evidence="2" type="ORF">NCTC10738_03347</name>
</gene>
<protein>
    <recommendedName>
        <fullName evidence="4">Lipoprotein</fullName>
    </recommendedName>
</protein>
<dbReference type="PROSITE" id="PS51257">
    <property type="entry name" value="PROKAR_LIPOPROTEIN"/>
    <property type="match status" value="1"/>
</dbReference>
<proteinExistence type="predicted"/>
<evidence type="ECO:0008006" key="4">
    <source>
        <dbReference type="Google" id="ProtNLM"/>
    </source>
</evidence>
<sequence>MKRIVIALALLIALSACSTKVSYYFLDWAIEWQLEDYVTLDRQQEQAFDAILDPFLAWHRSQELPRYSAQLKTLQTELADGTLTPQSWRHHVDMARDHWFRLFAQVFDDLLPLIASLSDKQVAQVIAKLEADEQELVDEYKDKNQEQLIEDADERLEELFADWLGRLSEQQKALIHEHNSRRLATLDMWLEYRHEWLRQFKQALLQRSDSDLLAQRLRLLMTSPDELKSDVHKQKLAQNTENFGMLLLQLHQSLSERQQKHFKRKLGNLIDDLDELSQSSP</sequence>
<evidence type="ECO:0000313" key="3">
    <source>
        <dbReference type="Proteomes" id="UP000254069"/>
    </source>
</evidence>
<organism evidence="2 3">
    <name type="scientific">Shewanella algae</name>
    <dbReference type="NCBI Taxonomy" id="38313"/>
    <lineage>
        <taxon>Bacteria</taxon>
        <taxon>Pseudomonadati</taxon>
        <taxon>Pseudomonadota</taxon>
        <taxon>Gammaproteobacteria</taxon>
        <taxon>Alteromonadales</taxon>
        <taxon>Shewanellaceae</taxon>
        <taxon>Shewanella</taxon>
    </lineage>
</organism>
<keyword evidence="3" id="KW-1185">Reference proteome</keyword>
<dbReference type="AlphaFoldDB" id="A0A380BI13"/>
<reference evidence="2 3" key="1">
    <citation type="submission" date="2018-06" db="EMBL/GenBank/DDBJ databases">
        <authorList>
            <consortium name="Pathogen Informatics"/>
            <person name="Doyle S."/>
        </authorList>
    </citation>
    <scope>NUCLEOTIDE SEQUENCE [LARGE SCALE GENOMIC DNA]</scope>
    <source>
        <strain evidence="2 3">NCTC10738</strain>
    </source>
</reference>
<dbReference type="KEGG" id="salg:BS332_20765"/>
<dbReference type="RefSeq" id="WP_109247375.1">
    <property type="nucleotide sequence ID" value="NZ_CP032415.1"/>
</dbReference>